<dbReference type="Pfam" id="PF00172">
    <property type="entry name" value="Zn_clus"/>
    <property type="match status" value="1"/>
</dbReference>
<dbReference type="InterPro" id="IPR052202">
    <property type="entry name" value="Yeast_MetPath_Reg"/>
</dbReference>
<dbReference type="PANTHER" id="PTHR47782">
    <property type="entry name" value="ZN(II)2CYS6 TRANSCRIPTION FACTOR (EUROFUNG)-RELATED"/>
    <property type="match status" value="1"/>
</dbReference>
<keyword evidence="2" id="KW-0479">Metal-binding</keyword>
<dbReference type="GO" id="GO:0006351">
    <property type="term" value="P:DNA-templated transcription"/>
    <property type="evidence" value="ECO:0007669"/>
    <property type="project" value="InterPro"/>
</dbReference>
<dbReference type="SUPFAM" id="SSF57701">
    <property type="entry name" value="Zn2/Cys6 DNA-binding domain"/>
    <property type="match status" value="1"/>
</dbReference>
<dbReference type="SMART" id="SM00066">
    <property type="entry name" value="GAL4"/>
    <property type="match status" value="1"/>
</dbReference>
<dbReference type="GO" id="GO:0005634">
    <property type="term" value="C:nucleus"/>
    <property type="evidence" value="ECO:0007669"/>
    <property type="project" value="UniProtKB-SubCell"/>
</dbReference>
<name>A0AAJ0CZM1_9HYPO</name>
<evidence type="ECO:0000259" key="9">
    <source>
        <dbReference type="PROSITE" id="PS50048"/>
    </source>
</evidence>
<dbReference type="EMBL" id="JASWJB010000005">
    <property type="protein sequence ID" value="KAK2616495.1"/>
    <property type="molecule type" value="Genomic_DNA"/>
</dbReference>
<keyword evidence="11" id="KW-1185">Reference proteome</keyword>
<dbReference type="PANTHER" id="PTHR47782:SF1">
    <property type="entry name" value="PYRIMIDINE PATHWAY REGULATORY PROTEIN 1"/>
    <property type="match status" value="1"/>
</dbReference>
<evidence type="ECO:0000256" key="4">
    <source>
        <dbReference type="ARBA" id="ARBA00023015"/>
    </source>
</evidence>
<proteinExistence type="predicted"/>
<protein>
    <recommendedName>
        <fullName evidence="9">Zn(2)-C6 fungal-type domain-containing protein</fullName>
    </recommendedName>
</protein>
<accession>A0AAJ0CZM1</accession>
<evidence type="ECO:0000256" key="5">
    <source>
        <dbReference type="ARBA" id="ARBA00023125"/>
    </source>
</evidence>
<dbReference type="Gene3D" id="4.10.240.10">
    <property type="entry name" value="Zn(2)-C6 fungal-type DNA-binding domain"/>
    <property type="match status" value="1"/>
</dbReference>
<evidence type="ECO:0000256" key="6">
    <source>
        <dbReference type="ARBA" id="ARBA00023163"/>
    </source>
</evidence>
<keyword evidence="3" id="KW-0862">Zinc</keyword>
<keyword evidence="4" id="KW-0805">Transcription regulation</keyword>
<dbReference type="GO" id="GO:0043565">
    <property type="term" value="F:sequence-specific DNA binding"/>
    <property type="evidence" value="ECO:0007669"/>
    <property type="project" value="TreeGrafter"/>
</dbReference>
<gene>
    <name evidence="10" type="ORF">QQS21_000537</name>
</gene>
<dbReference type="Pfam" id="PF04082">
    <property type="entry name" value="Fungal_trans"/>
    <property type="match status" value="1"/>
</dbReference>
<dbReference type="CDD" id="cd00067">
    <property type="entry name" value="GAL4"/>
    <property type="match status" value="1"/>
</dbReference>
<comment type="caution">
    <text evidence="10">The sequence shown here is derived from an EMBL/GenBank/DDBJ whole genome shotgun (WGS) entry which is preliminary data.</text>
</comment>
<dbReference type="SMART" id="SM00906">
    <property type="entry name" value="Fungal_trans"/>
    <property type="match status" value="1"/>
</dbReference>
<dbReference type="CDD" id="cd12148">
    <property type="entry name" value="fungal_TF_MHR"/>
    <property type="match status" value="1"/>
</dbReference>
<evidence type="ECO:0000256" key="7">
    <source>
        <dbReference type="ARBA" id="ARBA00023242"/>
    </source>
</evidence>
<dbReference type="InterPro" id="IPR001138">
    <property type="entry name" value="Zn2Cys6_DnaBD"/>
</dbReference>
<dbReference type="GO" id="GO:0000981">
    <property type="term" value="F:DNA-binding transcription factor activity, RNA polymerase II-specific"/>
    <property type="evidence" value="ECO:0007669"/>
    <property type="project" value="InterPro"/>
</dbReference>
<evidence type="ECO:0000256" key="8">
    <source>
        <dbReference type="SAM" id="MobiDB-lite"/>
    </source>
</evidence>
<keyword evidence="7" id="KW-0539">Nucleus</keyword>
<sequence length="698" mass="78027">MTESDSHAASPVSPASPVRNAGRGRQARNPRLRLACLRCQRRKIRCGGELPRCKNCQNTGSECVDGESARLRDFPRAYITNLKDRVNWLEDIVREKCPDVDLSQGPNCGDLQTVLSGETSSTHTANATPQVVQNESRTASHEIGLLSLGTSQDPRYIGPSSGYFLARVMLTKGSHMGTGRNDLPFATDLIETVQSMASLPSREIADQICNAFFDSIHVVYPVLHRPTFVKMLDQMYTIHGAEPAVAFQVYMVLAIGSLVASQRLRARLPSESYCLSALRYFDRINVENSLQGLQCLLLLLIFTLHNPHVRVNIWYLNYQAIAAVVDLGLQRDITIQSGISLLDQEMRARLFWVVFMMDRVIATTMGRPIGLRDEACDLRLPRELDDLDLINNPHSSVACKPISYSIHLFRLAKLNSEVKYVANSVVQETPVYAYPAVIDIYEWQLNMMEQIEQWENHIPAGDGSLTSQHLGTVCRIRGHILRMVLLRPSPAIPKPRKDAIEKCHTSARETLKLLNKLYVKNTLIHSWLTFHAVVLSTLSVLYCVKMVPGLRQQQTAIPDLMGDLGIMCSILSATGEHWSGARKCRDILDELGRSIMKELMDGAESQSPAREQPLNRRRSRNVPRPSSSSVTMTPLSIPSDVDFTSAEAMEFTPMIEPSAFFDDFLGSGTFSSVIPDEDSSNIDEIVRSMFQEYTTPFG</sequence>
<evidence type="ECO:0000313" key="10">
    <source>
        <dbReference type="EMBL" id="KAK2616495.1"/>
    </source>
</evidence>
<keyword evidence="5" id="KW-0238">DNA-binding</keyword>
<feature type="region of interest" description="Disordered" evidence="8">
    <location>
        <begin position="1"/>
        <end position="26"/>
    </location>
</feature>
<dbReference type="InterPro" id="IPR007219">
    <property type="entry name" value="XnlR_reg_dom"/>
</dbReference>
<keyword evidence="6" id="KW-0804">Transcription</keyword>
<organism evidence="10 11">
    <name type="scientific">Conoideocrella luteorostrata</name>
    <dbReference type="NCBI Taxonomy" id="1105319"/>
    <lineage>
        <taxon>Eukaryota</taxon>
        <taxon>Fungi</taxon>
        <taxon>Dikarya</taxon>
        <taxon>Ascomycota</taxon>
        <taxon>Pezizomycotina</taxon>
        <taxon>Sordariomycetes</taxon>
        <taxon>Hypocreomycetidae</taxon>
        <taxon>Hypocreales</taxon>
        <taxon>Clavicipitaceae</taxon>
        <taxon>Conoideocrella</taxon>
    </lineage>
</organism>
<evidence type="ECO:0000256" key="1">
    <source>
        <dbReference type="ARBA" id="ARBA00004123"/>
    </source>
</evidence>
<evidence type="ECO:0000256" key="3">
    <source>
        <dbReference type="ARBA" id="ARBA00022833"/>
    </source>
</evidence>
<reference evidence="10" key="1">
    <citation type="submission" date="2023-06" db="EMBL/GenBank/DDBJ databases">
        <title>Conoideocrella luteorostrata (Hypocreales: Clavicipitaceae), a potential biocontrol fungus for elongate hemlock scale in United States Christmas tree production areas.</title>
        <authorList>
            <person name="Barrett H."/>
            <person name="Lovett B."/>
            <person name="Macias A.M."/>
            <person name="Stajich J.E."/>
            <person name="Kasson M.T."/>
        </authorList>
    </citation>
    <scope>NUCLEOTIDE SEQUENCE</scope>
    <source>
        <strain evidence="10">ARSEF 14590</strain>
    </source>
</reference>
<feature type="domain" description="Zn(2)-C6 fungal-type" evidence="9">
    <location>
        <begin position="35"/>
        <end position="65"/>
    </location>
</feature>
<dbReference type="InterPro" id="IPR036864">
    <property type="entry name" value="Zn2-C6_fun-type_DNA-bd_sf"/>
</dbReference>
<dbReference type="GO" id="GO:0045944">
    <property type="term" value="P:positive regulation of transcription by RNA polymerase II"/>
    <property type="evidence" value="ECO:0007669"/>
    <property type="project" value="TreeGrafter"/>
</dbReference>
<dbReference type="PROSITE" id="PS50048">
    <property type="entry name" value="ZN2_CY6_FUNGAL_2"/>
    <property type="match status" value="1"/>
</dbReference>
<evidence type="ECO:0000256" key="2">
    <source>
        <dbReference type="ARBA" id="ARBA00022723"/>
    </source>
</evidence>
<dbReference type="CDD" id="cd14653">
    <property type="entry name" value="ZIP_Gal4p-like"/>
    <property type="match status" value="1"/>
</dbReference>
<dbReference type="AlphaFoldDB" id="A0AAJ0CZM1"/>
<dbReference type="Proteomes" id="UP001251528">
    <property type="component" value="Unassembled WGS sequence"/>
</dbReference>
<comment type="subcellular location">
    <subcellularLocation>
        <location evidence="1">Nucleus</location>
    </subcellularLocation>
</comment>
<dbReference type="GO" id="GO:0008270">
    <property type="term" value="F:zinc ion binding"/>
    <property type="evidence" value="ECO:0007669"/>
    <property type="project" value="InterPro"/>
</dbReference>
<feature type="region of interest" description="Disordered" evidence="8">
    <location>
        <begin position="600"/>
        <end position="635"/>
    </location>
</feature>
<feature type="compositionally biased region" description="Low complexity" evidence="8">
    <location>
        <begin position="8"/>
        <end position="18"/>
    </location>
</feature>
<evidence type="ECO:0000313" key="11">
    <source>
        <dbReference type="Proteomes" id="UP001251528"/>
    </source>
</evidence>